<organism evidence="1 2">
    <name type="scientific">Oidiodendron maius (strain Zn)</name>
    <dbReference type="NCBI Taxonomy" id="913774"/>
    <lineage>
        <taxon>Eukaryota</taxon>
        <taxon>Fungi</taxon>
        <taxon>Dikarya</taxon>
        <taxon>Ascomycota</taxon>
        <taxon>Pezizomycotina</taxon>
        <taxon>Leotiomycetes</taxon>
        <taxon>Leotiomycetes incertae sedis</taxon>
        <taxon>Myxotrichaceae</taxon>
        <taxon>Oidiodendron</taxon>
    </lineage>
</organism>
<name>A0A0C3CW09_OIDMZ</name>
<sequence>MPKTERKATPDLAIELDENLATYCPGDTIIGGVARKVHTVSTRAWVTIKLHGRAKSKLSEGTVNGPRHSRGRVHFFKLNGTCQTLLDGPVHIPPGGDPQVWPFALTIPTRPFPGAVKHGNTQDRSYLPLTDEAIAASSLPSSFAFENKSPSLVFYAFVEYYLEAAFREEKDSSPTTATLPIILRADSMPYPLTTFNLISRIHPGYITTQRLIPGMESAELSFHQKTQKFFSSSKVPHFSFNVHIDSPTVFQMQNPIPIPFKIRIVPNREQTSDIIADVPQTIMLTSLTMELKATTLIMCEGHMGPRTASGTKEYNFAPVGTILGLNNPINIPFGSDSETTVLGVGALVGLSLDYRCARSRGKQLRQFGNLYPSFVTYNIRHSHKLSWEVILEVAGEETKIFGLQPVSILGASEDKNAY</sequence>
<dbReference type="InParanoid" id="A0A0C3CW09"/>
<dbReference type="AlphaFoldDB" id="A0A0C3CW09"/>
<dbReference type="Gene3D" id="2.60.40.640">
    <property type="match status" value="1"/>
</dbReference>
<reference evidence="2" key="2">
    <citation type="submission" date="2015-01" db="EMBL/GenBank/DDBJ databases">
        <title>Evolutionary Origins and Diversification of the Mycorrhizal Mutualists.</title>
        <authorList>
            <consortium name="DOE Joint Genome Institute"/>
            <consortium name="Mycorrhizal Genomics Consortium"/>
            <person name="Kohler A."/>
            <person name="Kuo A."/>
            <person name="Nagy L.G."/>
            <person name="Floudas D."/>
            <person name="Copeland A."/>
            <person name="Barry K.W."/>
            <person name="Cichocki N."/>
            <person name="Veneault-Fourrey C."/>
            <person name="LaButti K."/>
            <person name="Lindquist E.A."/>
            <person name="Lipzen A."/>
            <person name="Lundell T."/>
            <person name="Morin E."/>
            <person name="Murat C."/>
            <person name="Riley R."/>
            <person name="Ohm R."/>
            <person name="Sun H."/>
            <person name="Tunlid A."/>
            <person name="Henrissat B."/>
            <person name="Grigoriev I.V."/>
            <person name="Hibbett D.S."/>
            <person name="Martin F."/>
        </authorList>
    </citation>
    <scope>NUCLEOTIDE SEQUENCE [LARGE SCALE GENOMIC DNA]</scope>
    <source>
        <strain evidence="2">Zn</strain>
    </source>
</reference>
<evidence type="ECO:0000313" key="2">
    <source>
        <dbReference type="Proteomes" id="UP000054321"/>
    </source>
</evidence>
<gene>
    <name evidence="1" type="ORF">OIDMADRAFT_120118</name>
</gene>
<dbReference type="EMBL" id="KN832874">
    <property type="protein sequence ID" value="KIN03159.1"/>
    <property type="molecule type" value="Genomic_DNA"/>
</dbReference>
<reference evidence="1 2" key="1">
    <citation type="submission" date="2014-04" db="EMBL/GenBank/DDBJ databases">
        <authorList>
            <consortium name="DOE Joint Genome Institute"/>
            <person name="Kuo A."/>
            <person name="Martino E."/>
            <person name="Perotto S."/>
            <person name="Kohler A."/>
            <person name="Nagy L.G."/>
            <person name="Floudas D."/>
            <person name="Copeland A."/>
            <person name="Barry K.W."/>
            <person name="Cichocki N."/>
            <person name="Veneault-Fourrey C."/>
            <person name="LaButti K."/>
            <person name="Lindquist E.A."/>
            <person name="Lipzen A."/>
            <person name="Lundell T."/>
            <person name="Morin E."/>
            <person name="Murat C."/>
            <person name="Sun H."/>
            <person name="Tunlid A."/>
            <person name="Henrissat B."/>
            <person name="Grigoriev I.V."/>
            <person name="Hibbett D.S."/>
            <person name="Martin F."/>
            <person name="Nordberg H.P."/>
            <person name="Cantor M.N."/>
            <person name="Hua S.X."/>
        </authorList>
    </citation>
    <scope>NUCLEOTIDE SEQUENCE [LARGE SCALE GENOMIC DNA]</scope>
    <source>
        <strain evidence="1 2">Zn</strain>
    </source>
</reference>
<proteinExistence type="predicted"/>
<keyword evidence="2" id="KW-1185">Reference proteome</keyword>
<accession>A0A0C3CW09</accession>
<protein>
    <recommendedName>
        <fullName evidence="3">Arrestin-like N-terminal domain-containing protein</fullName>
    </recommendedName>
</protein>
<dbReference type="HOGENOM" id="CLU_042066_1_0_1"/>
<evidence type="ECO:0000313" key="1">
    <source>
        <dbReference type="EMBL" id="KIN03159.1"/>
    </source>
</evidence>
<evidence type="ECO:0008006" key="3">
    <source>
        <dbReference type="Google" id="ProtNLM"/>
    </source>
</evidence>
<dbReference type="OrthoDB" id="2333384at2759"/>
<dbReference type="Proteomes" id="UP000054321">
    <property type="component" value="Unassembled WGS sequence"/>
</dbReference>
<dbReference type="InterPro" id="IPR014752">
    <property type="entry name" value="Arrestin-like_C"/>
</dbReference>